<accession>A0ABV4DFQ8</accession>
<organism evidence="1 2">
    <name type="scientific">Anaerostipes hominis</name>
    <name type="common">ex Lee et al. 2021</name>
    <dbReference type="NCBI Taxonomy" id="2025494"/>
    <lineage>
        <taxon>Bacteria</taxon>
        <taxon>Bacillati</taxon>
        <taxon>Bacillota</taxon>
        <taxon>Clostridia</taxon>
        <taxon>Lachnospirales</taxon>
        <taxon>Lachnospiraceae</taxon>
        <taxon>Anaerostipes</taxon>
    </lineage>
</organism>
<gene>
    <name evidence="1" type="ORF">AALG99_07475</name>
</gene>
<proteinExistence type="predicted"/>
<reference evidence="1 2" key="1">
    <citation type="submission" date="2024-03" db="EMBL/GenBank/DDBJ databases">
        <title>Mouse gut bacterial collection (mGBC) of GemPharmatech.</title>
        <authorList>
            <person name="He Y."/>
            <person name="Dong L."/>
            <person name="Wu D."/>
            <person name="Gao X."/>
            <person name="Lin Z."/>
        </authorList>
    </citation>
    <scope>NUCLEOTIDE SEQUENCE [LARGE SCALE GENOMIC DNA]</scope>
    <source>
        <strain evidence="1 2">32-10</strain>
    </source>
</reference>
<sequence length="74" mass="8692">MEACKNKGITIEYIDMVKMGVIKGVKEISKSMDCDYKLAYETHCPDFIKSLITWEEIEPLLKEEDCDWKENEKN</sequence>
<keyword evidence="2" id="KW-1185">Reference proteome</keyword>
<name>A0ABV4DFQ8_9FIRM</name>
<dbReference type="RefSeq" id="WP_270601789.1">
    <property type="nucleotide sequence ID" value="NZ_JAQEVE010000041.1"/>
</dbReference>
<dbReference type="EMBL" id="JBCLTR010000007">
    <property type="protein sequence ID" value="MEY8633362.1"/>
    <property type="molecule type" value="Genomic_DNA"/>
</dbReference>
<comment type="caution">
    <text evidence="1">The sequence shown here is derived from an EMBL/GenBank/DDBJ whole genome shotgun (WGS) entry which is preliminary data.</text>
</comment>
<evidence type="ECO:0000313" key="2">
    <source>
        <dbReference type="Proteomes" id="UP001565219"/>
    </source>
</evidence>
<evidence type="ECO:0000313" key="1">
    <source>
        <dbReference type="EMBL" id="MEY8633362.1"/>
    </source>
</evidence>
<dbReference type="Proteomes" id="UP001565219">
    <property type="component" value="Unassembled WGS sequence"/>
</dbReference>
<protein>
    <submittedName>
        <fullName evidence="1">Uncharacterized protein</fullName>
    </submittedName>
</protein>